<dbReference type="Proteomes" id="UP000732105">
    <property type="component" value="Unassembled WGS sequence"/>
</dbReference>
<dbReference type="InterPro" id="IPR035093">
    <property type="entry name" value="RelE/ParE_toxin_dom_sf"/>
</dbReference>
<protein>
    <submittedName>
        <fullName evidence="1">Plasmid maintenance system killer protein</fullName>
    </submittedName>
</protein>
<sequence>MNIYFSKRYLEDIYQGKTNKHKEFKSNPQLVKQYIKTIDKLRGITKIEQLYQLKSLHYEKKVGNLDGISAVWVNKQYRILFRECSTDPNSLTIDLLEIEDLSKHYE</sequence>
<evidence type="ECO:0000313" key="1">
    <source>
        <dbReference type="EMBL" id="NOU61055.1"/>
    </source>
</evidence>
<dbReference type="Gene3D" id="3.30.2310.20">
    <property type="entry name" value="RelE-like"/>
    <property type="match status" value="1"/>
</dbReference>
<dbReference type="EMBL" id="RZNH01000027">
    <property type="protein sequence ID" value="NOU61055.1"/>
    <property type="molecule type" value="Genomic_DNA"/>
</dbReference>
<keyword evidence="2" id="KW-1185">Reference proteome</keyword>
<reference evidence="1 2" key="1">
    <citation type="submission" date="2018-12" db="EMBL/GenBank/DDBJ databases">
        <title>Marinifilum JC070 sp. nov., a marine bacterium isolated from Yongle Blue Hole in the South China Sea.</title>
        <authorList>
            <person name="Fu T."/>
        </authorList>
    </citation>
    <scope>NUCLEOTIDE SEQUENCE [LARGE SCALE GENOMIC DNA]</scope>
    <source>
        <strain evidence="1 2">JC070</strain>
    </source>
</reference>
<proteinExistence type="predicted"/>
<accession>A0ABX1WYW6</accession>
<comment type="caution">
    <text evidence="1">The sequence shown here is derived from an EMBL/GenBank/DDBJ whole genome shotgun (WGS) entry which is preliminary data.</text>
</comment>
<gene>
    <name evidence="1" type="ORF">ELS83_14630</name>
</gene>
<dbReference type="RefSeq" id="WP_171596323.1">
    <property type="nucleotide sequence ID" value="NZ_RZNH01000027.1"/>
</dbReference>
<organism evidence="1 2">
    <name type="scientific">Marinifilum caeruleilacunae</name>
    <dbReference type="NCBI Taxonomy" id="2499076"/>
    <lineage>
        <taxon>Bacteria</taxon>
        <taxon>Pseudomonadati</taxon>
        <taxon>Bacteroidota</taxon>
        <taxon>Bacteroidia</taxon>
        <taxon>Marinilabiliales</taxon>
        <taxon>Marinifilaceae</taxon>
    </lineage>
</organism>
<name>A0ABX1WYW6_9BACT</name>
<dbReference type="SUPFAM" id="SSF143011">
    <property type="entry name" value="RelE-like"/>
    <property type="match status" value="1"/>
</dbReference>
<evidence type="ECO:0000313" key="2">
    <source>
        <dbReference type="Proteomes" id="UP000732105"/>
    </source>
</evidence>